<protein>
    <recommendedName>
        <fullName evidence="3">FBD domain-containing protein</fullName>
    </recommendedName>
</protein>
<name>A0A445BPW9_ARAHY</name>
<dbReference type="AlphaFoldDB" id="A0A445BPW9"/>
<evidence type="ECO:0000313" key="1">
    <source>
        <dbReference type="EMBL" id="RYR40692.1"/>
    </source>
</evidence>
<proteinExistence type="predicted"/>
<keyword evidence="2" id="KW-1185">Reference proteome</keyword>
<sequence length="127" mass="14707">MKIYCNILASYCSRVGYANFKLFEWILNCASLESLVLRRFIPLYYIPNVHLPSLKNLELDISFVNLDDILSGCSVLENLKLAVHRGFPVEDIDKPFIHMPHSLKSLTFKENHCHPALLRLKIHKVNK</sequence>
<dbReference type="SUPFAM" id="SSF52047">
    <property type="entry name" value="RNI-like"/>
    <property type="match status" value="1"/>
</dbReference>
<dbReference type="Proteomes" id="UP000289738">
    <property type="component" value="Chromosome A09"/>
</dbReference>
<gene>
    <name evidence="1" type="ORF">Ahy_A09g046433</name>
</gene>
<dbReference type="EMBL" id="SDMP01000009">
    <property type="protein sequence ID" value="RYR40692.1"/>
    <property type="molecule type" value="Genomic_DNA"/>
</dbReference>
<organism evidence="1 2">
    <name type="scientific">Arachis hypogaea</name>
    <name type="common">Peanut</name>
    <dbReference type="NCBI Taxonomy" id="3818"/>
    <lineage>
        <taxon>Eukaryota</taxon>
        <taxon>Viridiplantae</taxon>
        <taxon>Streptophyta</taxon>
        <taxon>Embryophyta</taxon>
        <taxon>Tracheophyta</taxon>
        <taxon>Spermatophyta</taxon>
        <taxon>Magnoliopsida</taxon>
        <taxon>eudicotyledons</taxon>
        <taxon>Gunneridae</taxon>
        <taxon>Pentapetalae</taxon>
        <taxon>rosids</taxon>
        <taxon>fabids</taxon>
        <taxon>Fabales</taxon>
        <taxon>Fabaceae</taxon>
        <taxon>Papilionoideae</taxon>
        <taxon>50 kb inversion clade</taxon>
        <taxon>dalbergioids sensu lato</taxon>
        <taxon>Dalbergieae</taxon>
        <taxon>Pterocarpus clade</taxon>
        <taxon>Arachis</taxon>
    </lineage>
</organism>
<evidence type="ECO:0008006" key="3">
    <source>
        <dbReference type="Google" id="ProtNLM"/>
    </source>
</evidence>
<evidence type="ECO:0000313" key="2">
    <source>
        <dbReference type="Proteomes" id="UP000289738"/>
    </source>
</evidence>
<dbReference type="Gene3D" id="3.80.10.10">
    <property type="entry name" value="Ribonuclease Inhibitor"/>
    <property type="match status" value="1"/>
</dbReference>
<comment type="caution">
    <text evidence="1">The sequence shown here is derived from an EMBL/GenBank/DDBJ whole genome shotgun (WGS) entry which is preliminary data.</text>
</comment>
<dbReference type="InterPro" id="IPR032675">
    <property type="entry name" value="LRR_dom_sf"/>
</dbReference>
<reference evidence="1 2" key="1">
    <citation type="submission" date="2019-01" db="EMBL/GenBank/DDBJ databases">
        <title>Sequencing of cultivated peanut Arachis hypogaea provides insights into genome evolution and oil improvement.</title>
        <authorList>
            <person name="Chen X."/>
        </authorList>
    </citation>
    <scope>NUCLEOTIDE SEQUENCE [LARGE SCALE GENOMIC DNA]</scope>
    <source>
        <strain evidence="2">cv. Fuhuasheng</strain>
        <tissue evidence="1">Leaves</tissue>
    </source>
</reference>
<accession>A0A445BPW9</accession>